<dbReference type="AlphaFoldDB" id="A0A3M7SYK4"/>
<dbReference type="EMBL" id="REGN01000599">
    <property type="protein sequence ID" value="RNA40739.1"/>
    <property type="molecule type" value="Genomic_DNA"/>
</dbReference>
<dbReference type="Proteomes" id="UP000276133">
    <property type="component" value="Unassembled WGS sequence"/>
</dbReference>
<proteinExistence type="predicted"/>
<gene>
    <name evidence="2" type="ORF">BpHYR1_011863</name>
</gene>
<evidence type="ECO:0000313" key="3">
    <source>
        <dbReference type="Proteomes" id="UP000276133"/>
    </source>
</evidence>
<name>A0A3M7SYK4_BRAPC</name>
<accession>A0A3M7SYK4</accession>
<sequence length="198" mass="22778">MELDEEDERLATILIVCFKYTFKFEFESEVYRAATVSNIGKVNLWINKSFCRDVVGDGLRSLKCVYLKFFYEEKVNESNEVNSQIINENQSDNDGDFLDEFLKDDEAISIELELDMEIKYLTDILSKQDVLALIKTNISFCSKHQDDMPRLSRLAILLSNLNASSAYIEIIFLLIFLSVNSSGECLALILILKIKKNE</sequence>
<organism evidence="2 3">
    <name type="scientific">Brachionus plicatilis</name>
    <name type="common">Marine rotifer</name>
    <name type="synonym">Brachionus muelleri</name>
    <dbReference type="NCBI Taxonomy" id="10195"/>
    <lineage>
        <taxon>Eukaryota</taxon>
        <taxon>Metazoa</taxon>
        <taxon>Spiralia</taxon>
        <taxon>Gnathifera</taxon>
        <taxon>Rotifera</taxon>
        <taxon>Eurotatoria</taxon>
        <taxon>Monogononta</taxon>
        <taxon>Pseudotrocha</taxon>
        <taxon>Ploima</taxon>
        <taxon>Brachionidae</taxon>
        <taxon>Brachionus</taxon>
    </lineage>
</organism>
<comment type="caution">
    <text evidence="2">The sequence shown here is derived from an EMBL/GenBank/DDBJ whole genome shotgun (WGS) entry which is preliminary data.</text>
</comment>
<reference evidence="2 3" key="1">
    <citation type="journal article" date="2018" name="Sci. Rep.">
        <title>Genomic signatures of local adaptation to the degree of environmental predictability in rotifers.</title>
        <authorList>
            <person name="Franch-Gras L."/>
            <person name="Hahn C."/>
            <person name="Garcia-Roger E.M."/>
            <person name="Carmona M.J."/>
            <person name="Serra M."/>
            <person name="Gomez A."/>
        </authorList>
    </citation>
    <scope>NUCLEOTIDE SEQUENCE [LARGE SCALE GENOMIC DNA]</scope>
    <source>
        <strain evidence="2">HYR1</strain>
    </source>
</reference>
<feature type="transmembrane region" description="Helical" evidence="1">
    <location>
        <begin position="170"/>
        <end position="192"/>
    </location>
</feature>
<protein>
    <submittedName>
        <fullName evidence="2">Uncharacterized protein</fullName>
    </submittedName>
</protein>
<evidence type="ECO:0000256" key="1">
    <source>
        <dbReference type="SAM" id="Phobius"/>
    </source>
</evidence>
<keyword evidence="1" id="KW-0812">Transmembrane</keyword>
<evidence type="ECO:0000313" key="2">
    <source>
        <dbReference type="EMBL" id="RNA40739.1"/>
    </source>
</evidence>
<keyword evidence="3" id="KW-1185">Reference proteome</keyword>
<keyword evidence="1" id="KW-1133">Transmembrane helix</keyword>
<keyword evidence="1" id="KW-0472">Membrane</keyword>